<gene>
    <name evidence="2" type="ORF">UCRPC4_g06517</name>
</gene>
<dbReference type="AlphaFoldDB" id="A0A0G2DWJ1"/>
<feature type="compositionally biased region" description="Basic and acidic residues" evidence="1">
    <location>
        <begin position="29"/>
        <end position="39"/>
    </location>
</feature>
<feature type="region of interest" description="Disordered" evidence="1">
    <location>
        <begin position="1"/>
        <end position="82"/>
    </location>
</feature>
<evidence type="ECO:0000313" key="3">
    <source>
        <dbReference type="Proteomes" id="UP000053317"/>
    </source>
</evidence>
<reference evidence="2 3" key="2">
    <citation type="submission" date="2015-05" db="EMBL/GenBank/DDBJ databases">
        <authorList>
            <person name="Morales-Cruz A."/>
            <person name="Amrine K.C."/>
            <person name="Cantu D."/>
        </authorList>
    </citation>
    <scope>NUCLEOTIDE SEQUENCE [LARGE SCALE GENOMIC DNA]</scope>
    <source>
        <strain evidence="2">UCRPC4</strain>
    </source>
</reference>
<keyword evidence="3" id="KW-1185">Reference proteome</keyword>
<sequence length="82" mass="8803">MPVHPSEENAESNITEKVMKDPSSNTESKASDHSLHSDEQGSQGGIKAKAQDFISKGPQITDKLPEAASKDDLKARAAELNK</sequence>
<organism evidence="2 3">
    <name type="scientific">Phaeomoniella chlamydospora</name>
    <name type="common">Phaeoacremonium chlamydosporum</name>
    <dbReference type="NCBI Taxonomy" id="158046"/>
    <lineage>
        <taxon>Eukaryota</taxon>
        <taxon>Fungi</taxon>
        <taxon>Dikarya</taxon>
        <taxon>Ascomycota</taxon>
        <taxon>Pezizomycotina</taxon>
        <taxon>Eurotiomycetes</taxon>
        <taxon>Chaetothyriomycetidae</taxon>
        <taxon>Phaeomoniellales</taxon>
        <taxon>Phaeomoniellaceae</taxon>
        <taxon>Phaeomoniella</taxon>
    </lineage>
</organism>
<proteinExistence type="predicted"/>
<comment type="caution">
    <text evidence="2">The sequence shown here is derived from an EMBL/GenBank/DDBJ whole genome shotgun (WGS) entry which is preliminary data.</text>
</comment>
<name>A0A0G2DWJ1_PHACM</name>
<evidence type="ECO:0000256" key="1">
    <source>
        <dbReference type="SAM" id="MobiDB-lite"/>
    </source>
</evidence>
<dbReference type="EMBL" id="LCWF01000198">
    <property type="protein sequence ID" value="KKY14989.1"/>
    <property type="molecule type" value="Genomic_DNA"/>
</dbReference>
<dbReference type="Proteomes" id="UP000053317">
    <property type="component" value="Unassembled WGS sequence"/>
</dbReference>
<evidence type="ECO:0000313" key="2">
    <source>
        <dbReference type="EMBL" id="KKY14989.1"/>
    </source>
</evidence>
<accession>A0A0G2DWJ1</accession>
<dbReference type="OrthoDB" id="2532734at2759"/>
<protein>
    <submittedName>
        <fullName evidence="2">Uncharacterized protein</fullName>
    </submittedName>
</protein>
<reference evidence="2 3" key="1">
    <citation type="submission" date="2015-05" db="EMBL/GenBank/DDBJ databases">
        <title>Distinctive expansion of gene families associated with plant cell wall degradation and secondary metabolism in the genomes of grapevine trunk pathogens.</title>
        <authorList>
            <person name="Lawrence D.P."/>
            <person name="Travadon R."/>
            <person name="Rolshausen P.E."/>
            <person name="Baumgartner K."/>
        </authorList>
    </citation>
    <scope>NUCLEOTIDE SEQUENCE [LARGE SCALE GENOMIC DNA]</scope>
    <source>
        <strain evidence="2">UCRPC4</strain>
    </source>
</reference>
<feature type="compositionally biased region" description="Basic and acidic residues" evidence="1">
    <location>
        <begin position="63"/>
        <end position="82"/>
    </location>
</feature>